<protein>
    <submittedName>
        <fullName evidence="1">Transketolase</fullName>
    </submittedName>
</protein>
<sequence>MGIPTREAYGRSLAKFGHDKEFFVLDADLSKATQTIFFKNEFPDRFFNMGISEGDMTSTAAGMASCGKKVFTATFAMFAAGRAYEQVRNSIAYPNLPVVIGGTHGGVLIGEDGASHQCVEDISLMRTMPNMTVIVPCDAKSVECLVEKAIDFKTPMYFRTGRLATEDIYGDDATFEIGKGNVLKDGTDLTIIAIGDMVYEALEAAKSLEKEGVSVAVIDMFCVKPLDVKLVQKYAEKTKKIITAEDHNIIGGLGSAVAEVLAENPVAKLKRLGVKDSFGKSGVKKDLQEYFSLNAKGIIDLYKQM</sequence>
<reference evidence="1" key="1">
    <citation type="submission" date="2016-08" db="EMBL/GenBank/DDBJ databases">
        <authorList>
            <person name="Ngugi D.K."/>
            <person name="Miyake S."/>
            <person name="Stingl U."/>
        </authorList>
    </citation>
    <scope>NUCLEOTIDE SEQUENCE</scope>
    <source>
        <strain evidence="1">SCG-B11WGA-EpuloA1</strain>
    </source>
</reference>
<gene>
    <name evidence="1" type="ORF">AN396_01500</name>
</gene>
<dbReference type="EMBL" id="LJDB01000077">
    <property type="protein sequence ID" value="ONI38870.1"/>
    <property type="molecule type" value="Genomic_DNA"/>
</dbReference>
<evidence type="ECO:0000313" key="1">
    <source>
        <dbReference type="EMBL" id="ONI38870.1"/>
    </source>
</evidence>
<dbReference type="Proteomes" id="UP000188605">
    <property type="component" value="Unassembled WGS sequence"/>
</dbReference>
<keyword evidence="2" id="KW-1185">Reference proteome</keyword>
<accession>A0ACC8X9R4</accession>
<evidence type="ECO:0000313" key="2">
    <source>
        <dbReference type="Proteomes" id="UP000188605"/>
    </source>
</evidence>
<proteinExistence type="predicted"/>
<organism evidence="1 2">
    <name type="scientific">Candidatus Epulonipiscium fishelsonii</name>
    <dbReference type="NCBI Taxonomy" id="77094"/>
    <lineage>
        <taxon>Bacteria</taxon>
        <taxon>Bacillati</taxon>
        <taxon>Bacillota</taxon>
        <taxon>Clostridia</taxon>
        <taxon>Lachnospirales</taxon>
        <taxon>Lachnospiraceae</taxon>
        <taxon>Candidatus Epulonipiscium</taxon>
    </lineage>
</organism>
<comment type="caution">
    <text evidence="1">The sequence shown here is derived from an EMBL/GenBank/DDBJ whole genome shotgun (WGS) entry which is preliminary data.</text>
</comment>
<name>A0ACC8X9R4_9FIRM</name>